<dbReference type="GeneID" id="30967534"/>
<dbReference type="AlphaFoldDB" id="A0A1D2VB07"/>
<gene>
    <name evidence="1" type="ORF">ASCRUDRAFT_77528</name>
</gene>
<dbReference type="RefSeq" id="XP_020045087.1">
    <property type="nucleotide sequence ID" value="XM_020193898.1"/>
</dbReference>
<organism evidence="1 2">
    <name type="scientific">Ascoidea rubescens DSM 1968</name>
    <dbReference type="NCBI Taxonomy" id="1344418"/>
    <lineage>
        <taxon>Eukaryota</taxon>
        <taxon>Fungi</taxon>
        <taxon>Dikarya</taxon>
        <taxon>Ascomycota</taxon>
        <taxon>Saccharomycotina</taxon>
        <taxon>Saccharomycetes</taxon>
        <taxon>Ascoideaceae</taxon>
        <taxon>Ascoidea</taxon>
    </lineage>
</organism>
<dbReference type="InParanoid" id="A0A1D2VB07"/>
<sequence length="58" mass="7006">MGMILFSIPLLIITSYPLYQRFVLGMEQGERRGELLEDGAKRYYSEEEMKQNRENKWF</sequence>
<dbReference type="Proteomes" id="UP000095038">
    <property type="component" value="Unassembled WGS sequence"/>
</dbReference>
<accession>A0A1D2VB07</accession>
<name>A0A1D2VB07_9ASCO</name>
<evidence type="ECO:0000313" key="2">
    <source>
        <dbReference type="Proteomes" id="UP000095038"/>
    </source>
</evidence>
<protein>
    <submittedName>
        <fullName evidence="1">Uncharacterized protein</fullName>
    </submittedName>
</protein>
<reference evidence="2" key="1">
    <citation type="submission" date="2016-05" db="EMBL/GenBank/DDBJ databases">
        <title>Comparative genomics of biotechnologically important yeasts.</title>
        <authorList>
            <consortium name="DOE Joint Genome Institute"/>
            <person name="Riley R."/>
            <person name="Haridas S."/>
            <person name="Wolfe K.H."/>
            <person name="Lopes M.R."/>
            <person name="Hittinger C.T."/>
            <person name="Goker M."/>
            <person name="Salamov A."/>
            <person name="Wisecaver J."/>
            <person name="Long T.M."/>
            <person name="Aerts A.L."/>
            <person name="Barry K."/>
            <person name="Choi C."/>
            <person name="Clum A."/>
            <person name="Coughlan A.Y."/>
            <person name="Deshpande S."/>
            <person name="Douglass A.P."/>
            <person name="Hanson S.J."/>
            <person name="Klenk H.-P."/>
            <person name="Labutti K."/>
            <person name="Lapidus A."/>
            <person name="Lindquist E."/>
            <person name="Lipzen A."/>
            <person name="Meier-Kolthoff J.P."/>
            <person name="Ohm R.A."/>
            <person name="Otillar R.P."/>
            <person name="Pangilinan J."/>
            <person name="Peng Y."/>
            <person name="Rokas A."/>
            <person name="Rosa C.A."/>
            <person name="Scheuner C."/>
            <person name="Sibirny A.A."/>
            <person name="Slot J.C."/>
            <person name="Stielow J.B."/>
            <person name="Sun H."/>
            <person name="Kurtzman C.P."/>
            <person name="Blackwell M."/>
            <person name="Grigoriev I.V."/>
            <person name="Jeffries T.W."/>
        </authorList>
    </citation>
    <scope>NUCLEOTIDE SEQUENCE [LARGE SCALE GENOMIC DNA]</scope>
    <source>
        <strain evidence="2">DSM 1968</strain>
    </source>
</reference>
<dbReference type="EMBL" id="KV454489">
    <property type="protein sequence ID" value="ODV58780.1"/>
    <property type="molecule type" value="Genomic_DNA"/>
</dbReference>
<keyword evidence="2" id="KW-1185">Reference proteome</keyword>
<evidence type="ECO:0000313" key="1">
    <source>
        <dbReference type="EMBL" id="ODV58780.1"/>
    </source>
</evidence>
<dbReference type="OrthoDB" id="3784821at2759"/>
<proteinExistence type="predicted"/>